<dbReference type="InterPro" id="IPR005895">
    <property type="entry name" value="ABC_transptr_haem_export_CcmA"/>
</dbReference>
<keyword evidence="4" id="KW-0067">ATP-binding</keyword>
<dbReference type="Gene3D" id="3.40.50.300">
    <property type="entry name" value="P-loop containing nucleotide triphosphate hydrolases"/>
    <property type="match status" value="1"/>
</dbReference>
<dbReference type="CDD" id="cd03230">
    <property type="entry name" value="ABC_DR_subfamily_A"/>
    <property type="match status" value="1"/>
</dbReference>
<keyword evidence="1" id="KW-0813">Transport</keyword>
<dbReference type="EMBL" id="JAATJA010000001">
    <property type="protein sequence ID" value="NJB67400.1"/>
    <property type="molecule type" value="Genomic_DNA"/>
</dbReference>
<dbReference type="PROSITE" id="PS50893">
    <property type="entry name" value="ABC_TRANSPORTER_2"/>
    <property type="match status" value="1"/>
</dbReference>
<evidence type="ECO:0000256" key="2">
    <source>
        <dbReference type="ARBA" id="ARBA00022741"/>
    </source>
</evidence>
<dbReference type="Proteomes" id="UP000580856">
    <property type="component" value="Unassembled WGS sequence"/>
</dbReference>
<reference evidence="6 7" key="1">
    <citation type="submission" date="2020-03" db="EMBL/GenBank/DDBJ databases">
        <title>Genomic Encyclopedia of Type Strains, Phase IV (KMG-IV): sequencing the most valuable type-strain genomes for metagenomic binning, comparative biology and taxonomic classification.</title>
        <authorList>
            <person name="Goeker M."/>
        </authorList>
    </citation>
    <scope>NUCLEOTIDE SEQUENCE [LARGE SCALE GENOMIC DNA]</scope>
    <source>
        <strain evidence="6 7">DSM 24233</strain>
    </source>
</reference>
<dbReference type="RefSeq" id="WP_167940459.1">
    <property type="nucleotide sequence ID" value="NZ_JAATJA010000001.1"/>
</dbReference>
<dbReference type="InterPro" id="IPR003593">
    <property type="entry name" value="AAA+_ATPase"/>
</dbReference>
<dbReference type="InterPro" id="IPR051782">
    <property type="entry name" value="ABC_Transporter_VariousFunc"/>
</dbReference>
<dbReference type="GO" id="GO:0005524">
    <property type="term" value="F:ATP binding"/>
    <property type="evidence" value="ECO:0007669"/>
    <property type="project" value="UniProtKB-KW"/>
</dbReference>
<dbReference type="GO" id="GO:0016887">
    <property type="term" value="F:ATP hydrolysis activity"/>
    <property type="evidence" value="ECO:0007669"/>
    <property type="project" value="InterPro"/>
</dbReference>
<name>A0A846QK16_9BACT</name>
<gene>
    <name evidence="6" type="ORF">GGQ74_001040</name>
</gene>
<comment type="caution">
    <text evidence="6">The sequence shown here is derived from an EMBL/GenBank/DDBJ whole genome shotgun (WGS) entry which is preliminary data.</text>
</comment>
<evidence type="ECO:0000259" key="5">
    <source>
        <dbReference type="PROSITE" id="PS50893"/>
    </source>
</evidence>
<dbReference type="PANTHER" id="PTHR42939">
    <property type="entry name" value="ABC TRANSPORTER ATP-BINDING PROTEIN ALBC-RELATED"/>
    <property type="match status" value="1"/>
</dbReference>
<keyword evidence="3" id="KW-0201">Cytochrome c-type biogenesis</keyword>
<evidence type="ECO:0000313" key="6">
    <source>
        <dbReference type="EMBL" id="NJB67400.1"/>
    </source>
</evidence>
<evidence type="ECO:0000256" key="3">
    <source>
        <dbReference type="ARBA" id="ARBA00022748"/>
    </source>
</evidence>
<evidence type="ECO:0000313" key="7">
    <source>
        <dbReference type="Proteomes" id="UP000580856"/>
    </source>
</evidence>
<dbReference type="AlphaFoldDB" id="A0A846QK16"/>
<dbReference type="NCBIfam" id="TIGR01189">
    <property type="entry name" value="ccmA"/>
    <property type="match status" value="1"/>
</dbReference>
<dbReference type="InterPro" id="IPR003439">
    <property type="entry name" value="ABC_transporter-like_ATP-bd"/>
</dbReference>
<keyword evidence="2" id="KW-0547">Nucleotide-binding</keyword>
<dbReference type="GO" id="GO:0017004">
    <property type="term" value="P:cytochrome complex assembly"/>
    <property type="evidence" value="ECO:0007669"/>
    <property type="project" value="UniProtKB-KW"/>
</dbReference>
<proteinExistence type="predicted"/>
<keyword evidence="7" id="KW-1185">Reference proteome</keyword>
<dbReference type="Pfam" id="PF00005">
    <property type="entry name" value="ABC_tran"/>
    <property type="match status" value="1"/>
</dbReference>
<organism evidence="6 7">
    <name type="scientific">Desulfobaculum xiamenense</name>
    <dbReference type="NCBI Taxonomy" id="995050"/>
    <lineage>
        <taxon>Bacteria</taxon>
        <taxon>Pseudomonadati</taxon>
        <taxon>Thermodesulfobacteriota</taxon>
        <taxon>Desulfovibrionia</taxon>
        <taxon>Desulfovibrionales</taxon>
        <taxon>Desulfovibrionaceae</taxon>
        <taxon>Desulfobaculum</taxon>
    </lineage>
</organism>
<accession>A0A846QK16</accession>
<dbReference type="GO" id="GO:0022857">
    <property type="term" value="F:transmembrane transporter activity"/>
    <property type="evidence" value="ECO:0007669"/>
    <property type="project" value="InterPro"/>
</dbReference>
<sequence length="221" mass="23815">MMLRLSNVAKFYGSKLVFRNVSLELARGRVLLLVGENGAGKSTLLKIMSGLSRPSAGSVQCDAPQERIAYIGHQTFIYPRLSAVENLAFWARLYGLDGGETRLMAALDRVGLKAAAHEEAGSFSRGMAQRLSLARVFMIEPELLFLDEPGTGLDVRSQEIMHREIAAARGRGATIVWVSHDVAGDLHRADTVLAIERHCVGYFGDAEDYVPTGAVAAGGAA</sequence>
<dbReference type="PANTHER" id="PTHR42939:SF1">
    <property type="entry name" value="ABC TRANSPORTER ATP-BINDING PROTEIN ALBC-RELATED"/>
    <property type="match status" value="1"/>
</dbReference>
<evidence type="ECO:0000256" key="1">
    <source>
        <dbReference type="ARBA" id="ARBA00022448"/>
    </source>
</evidence>
<dbReference type="SUPFAM" id="SSF52540">
    <property type="entry name" value="P-loop containing nucleoside triphosphate hydrolases"/>
    <property type="match status" value="1"/>
</dbReference>
<evidence type="ECO:0000256" key="4">
    <source>
        <dbReference type="ARBA" id="ARBA00022840"/>
    </source>
</evidence>
<dbReference type="SMART" id="SM00382">
    <property type="entry name" value="AAA"/>
    <property type="match status" value="1"/>
</dbReference>
<dbReference type="InterPro" id="IPR027417">
    <property type="entry name" value="P-loop_NTPase"/>
</dbReference>
<protein>
    <submittedName>
        <fullName evidence="6">Heme exporter protein A</fullName>
    </submittedName>
</protein>
<feature type="domain" description="ABC transporter" evidence="5">
    <location>
        <begin position="3"/>
        <end position="220"/>
    </location>
</feature>